<accession>A0A1U9UUZ9</accession>
<dbReference type="Pfam" id="PF13384">
    <property type="entry name" value="HTH_23"/>
    <property type="match status" value="1"/>
</dbReference>
<feature type="domain" description="Winged helix-turn helix" evidence="2">
    <location>
        <begin position="103"/>
        <end position="159"/>
    </location>
</feature>
<dbReference type="Pfam" id="PF13358">
    <property type="entry name" value="DDE_3"/>
    <property type="match status" value="1"/>
</dbReference>
<dbReference type="InterPro" id="IPR047655">
    <property type="entry name" value="Transpos_IS630-like"/>
</dbReference>
<dbReference type="Gene3D" id="3.30.420.10">
    <property type="entry name" value="Ribonuclease H-like superfamily/Ribonuclease H"/>
    <property type="match status" value="1"/>
</dbReference>
<gene>
    <name evidence="3" type="ORF">BJN34_21930</name>
</gene>
<dbReference type="Proteomes" id="UP000189627">
    <property type="component" value="Chromosome 2"/>
</dbReference>
<dbReference type="Pfam" id="PF13592">
    <property type="entry name" value="HTH_33"/>
    <property type="match status" value="1"/>
</dbReference>
<dbReference type="InterPro" id="IPR025959">
    <property type="entry name" value="Winged_HTH_dom"/>
</dbReference>
<reference evidence="4" key="1">
    <citation type="submission" date="2017-02" db="EMBL/GenBank/DDBJ databases">
        <title>Complete genome sequence of Cupriavidus necator strain NH9, a 3-chlorobenzoate degrader.</title>
        <authorList>
            <person name="Moriuchi R."/>
            <person name="Dohra H."/>
            <person name="Ogawa N."/>
        </authorList>
    </citation>
    <scope>NUCLEOTIDE SEQUENCE [LARGE SCALE GENOMIC DNA]</scope>
    <source>
        <strain evidence="4">NH9</strain>
    </source>
</reference>
<dbReference type="NCBIfam" id="NF033545">
    <property type="entry name" value="transpos_IS630"/>
    <property type="match status" value="1"/>
</dbReference>
<sequence>MAEMKSTDMRSLSREARHERRVQVIRLRAAGYTYDEIAAQTGLSRTGVFGICQRHAEGGSTALQDAVGGRRFGEGRLLNAEQEREVRKLICDRTPDQLKMAYALWTRRAVAELIEHRFGIRLPVRTMGLYLSRWGFTPQKPIRRAYEQSAAAVRKWLEEDYPAIAQRAKAEGAEIHWCDETGLRSDDVRGRSFAPVGQTPVVRINSKREGLSIISTVTNRGKMRWKIFEGAINADILINFLGRLVKDAGKKVFLILDNLRVHHSKPVKAWLAQHVEQIEVFYLPSYSPELNPDEMANADIKQAVTSRAPARTKLQLIKAASSHLRSVQKQPERIRRYFQHHPVKYAA</sequence>
<dbReference type="InterPro" id="IPR036397">
    <property type="entry name" value="RNaseH_sf"/>
</dbReference>
<evidence type="ECO:0000259" key="2">
    <source>
        <dbReference type="Pfam" id="PF13592"/>
    </source>
</evidence>
<dbReference type="KEGG" id="cuh:BJN34_21930"/>
<dbReference type="InterPro" id="IPR038717">
    <property type="entry name" value="Tc1-like_DDE_dom"/>
</dbReference>
<feature type="domain" description="Tc1-like transposase DDE" evidence="1">
    <location>
        <begin position="175"/>
        <end position="316"/>
    </location>
</feature>
<protein>
    <submittedName>
        <fullName evidence="3">IS630 family transposase</fullName>
    </submittedName>
</protein>
<dbReference type="GO" id="GO:0003676">
    <property type="term" value="F:nucleic acid binding"/>
    <property type="evidence" value="ECO:0007669"/>
    <property type="project" value="InterPro"/>
</dbReference>
<dbReference type="AlphaFoldDB" id="A0A1U9UUZ9"/>
<evidence type="ECO:0000259" key="1">
    <source>
        <dbReference type="Pfam" id="PF13358"/>
    </source>
</evidence>
<dbReference type="PANTHER" id="PTHR46564">
    <property type="entry name" value="TRANSPOSASE"/>
    <property type="match status" value="1"/>
</dbReference>
<dbReference type="SUPFAM" id="SSF46689">
    <property type="entry name" value="Homeodomain-like"/>
    <property type="match status" value="1"/>
</dbReference>
<evidence type="ECO:0000313" key="3">
    <source>
        <dbReference type="EMBL" id="AQV96528.1"/>
    </source>
</evidence>
<dbReference type="EMBL" id="CP017758">
    <property type="protein sequence ID" value="AQV96528.1"/>
    <property type="molecule type" value="Genomic_DNA"/>
</dbReference>
<proteinExistence type="predicted"/>
<name>A0A1U9UUZ9_CUPNE</name>
<organism evidence="3 4">
    <name type="scientific">Cupriavidus necator</name>
    <name type="common">Alcaligenes eutrophus</name>
    <name type="synonym">Ralstonia eutropha</name>
    <dbReference type="NCBI Taxonomy" id="106590"/>
    <lineage>
        <taxon>Bacteria</taxon>
        <taxon>Pseudomonadati</taxon>
        <taxon>Pseudomonadota</taxon>
        <taxon>Betaproteobacteria</taxon>
        <taxon>Burkholderiales</taxon>
        <taxon>Burkholderiaceae</taxon>
        <taxon>Cupriavidus</taxon>
    </lineage>
</organism>
<evidence type="ECO:0000313" key="4">
    <source>
        <dbReference type="Proteomes" id="UP000189627"/>
    </source>
</evidence>
<dbReference type="InterPro" id="IPR009057">
    <property type="entry name" value="Homeodomain-like_sf"/>
</dbReference>
<dbReference type="PANTHER" id="PTHR46564:SF1">
    <property type="entry name" value="TRANSPOSASE"/>
    <property type="match status" value="1"/>
</dbReference>